<dbReference type="GO" id="GO:0008897">
    <property type="term" value="F:holo-[acyl-carrier-protein] synthase activity"/>
    <property type="evidence" value="ECO:0007669"/>
    <property type="project" value="InterPro"/>
</dbReference>
<keyword evidence="5" id="KW-1185">Reference proteome</keyword>
<dbReference type="EMBL" id="CP066077">
    <property type="protein sequence ID" value="QQC68014.1"/>
    <property type="molecule type" value="Genomic_DNA"/>
</dbReference>
<accession>A0A7T4TCK4</accession>
<dbReference type="GO" id="GO:0000287">
    <property type="term" value="F:magnesium ion binding"/>
    <property type="evidence" value="ECO:0007669"/>
    <property type="project" value="InterPro"/>
</dbReference>
<reference evidence="4 5" key="1">
    <citation type="submission" date="2020-12" db="EMBL/GenBank/DDBJ databases">
        <title>FDA dAtabase for Regulatory Grade micrObial Sequences (FDA-ARGOS): Supporting development and validation of Infectious Disease Dx tests.</title>
        <authorList>
            <person name="Nelson B."/>
            <person name="Plummer A."/>
            <person name="Tallon L."/>
            <person name="Sadzewicz L."/>
            <person name="Zhao X."/>
            <person name="Boylan J."/>
            <person name="Ott S."/>
            <person name="Bowen H."/>
            <person name="Vavikolanu K."/>
            <person name="Mehta A."/>
            <person name="Aluvathingal J."/>
            <person name="Nadendla S."/>
            <person name="Myers T."/>
            <person name="Yan Y."/>
            <person name="Sichtig H."/>
        </authorList>
    </citation>
    <scope>NUCLEOTIDE SEQUENCE [LARGE SCALE GENOMIC DNA]</scope>
    <source>
        <strain evidence="4 5">FDAARGOS_1049</strain>
        <plasmid evidence="4 5">unnamed</plasmid>
    </source>
</reference>
<dbReference type="SUPFAM" id="SSF56214">
    <property type="entry name" value="4'-phosphopantetheinyl transferase"/>
    <property type="match status" value="2"/>
</dbReference>
<dbReference type="InterPro" id="IPR008278">
    <property type="entry name" value="4-PPantetheinyl_Trfase_dom"/>
</dbReference>
<dbReference type="GO" id="GO:0005829">
    <property type="term" value="C:cytosol"/>
    <property type="evidence" value="ECO:0007669"/>
    <property type="project" value="TreeGrafter"/>
</dbReference>
<sequence length="227" mass="25314">MADRLAAGEVHVWRAHLGAAVGRVRRGTLFRNELERANRLRRPDHREAFVFARDMLRTVLGGYLRADSAQLVFEMAAHGKPVLAGQSIEFNLGRCGGAVLLAIASGRPVGIDLESCERDIDIETLADACLTRNERHVFDALAIPLRKAWVLQLWTRKEALLKAQGSGLCRDPRELDVPWPATHSGARYLHEQDRRWMLADIPLGIGWRAAVAVEAEAENIHGFCLGW</sequence>
<evidence type="ECO:0000259" key="3">
    <source>
        <dbReference type="Pfam" id="PF01648"/>
    </source>
</evidence>
<dbReference type="Proteomes" id="UP000595610">
    <property type="component" value="Plasmid unnamed"/>
</dbReference>
<dbReference type="InterPro" id="IPR037143">
    <property type="entry name" value="4-PPantetheinyl_Trfase_dom_sf"/>
</dbReference>
<dbReference type="AlphaFoldDB" id="A0A7T4TCK4"/>
<feature type="domain" description="4'-phosphopantetheinyl transferase" evidence="3">
    <location>
        <begin position="108"/>
        <end position="197"/>
    </location>
</feature>
<evidence type="ECO:0000256" key="2">
    <source>
        <dbReference type="ARBA" id="ARBA00022679"/>
    </source>
</evidence>
<dbReference type="PANTHER" id="PTHR12215">
    <property type="entry name" value="PHOSPHOPANTETHEINE TRANSFERASE"/>
    <property type="match status" value="1"/>
</dbReference>
<name>A0A7T4TCK4_9BURK</name>
<dbReference type="KEGG" id="pgis:I6I06_29380"/>
<dbReference type="Pfam" id="PF01648">
    <property type="entry name" value="ACPS"/>
    <property type="match status" value="1"/>
</dbReference>
<geneLocation type="plasmid" evidence="4 5">
    <name>unnamed</name>
</geneLocation>
<dbReference type="PANTHER" id="PTHR12215:SF10">
    <property type="entry name" value="L-AMINOADIPATE-SEMIALDEHYDE DEHYDROGENASE-PHOSPHOPANTETHEINYL TRANSFERASE"/>
    <property type="match status" value="1"/>
</dbReference>
<dbReference type="GO" id="GO:0019878">
    <property type="term" value="P:lysine biosynthetic process via aminoadipic acid"/>
    <property type="evidence" value="ECO:0007669"/>
    <property type="project" value="TreeGrafter"/>
</dbReference>
<protein>
    <submittedName>
        <fullName evidence="4">4'-phosphopantetheinyl transferase superfamily protein</fullName>
    </submittedName>
</protein>
<proteinExistence type="inferred from homology"/>
<evidence type="ECO:0000256" key="1">
    <source>
        <dbReference type="ARBA" id="ARBA00010990"/>
    </source>
</evidence>
<gene>
    <name evidence="4" type="ORF">I6I06_29380</name>
</gene>
<organism evidence="4 5">
    <name type="scientific">Paraburkholderia ginsengisoli</name>
    <dbReference type="NCBI Taxonomy" id="311231"/>
    <lineage>
        <taxon>Bacteria</taxon>
        <taxon>Pseudomonadati</taxon>
        <taxon>Pseudomonadota</taxon>
        <taxon>Betaproteobacteria</taxon>
        <taxon>Burkholderiales</taxon>
        <taxon>Burkholderiaceae</taxon>
        <taxon>Paraburkholderia</taxon>
    </lineage>
</organism>
<dbReference type="InterPro" id="IPR050559">
    <property type="entry name" value="P-Pant_transferase_sf"/>
</dbReference>
<keyword evidence="2 4" id="KW-0808">Transferase</keyword>
<evidence type="ECO:0000313" key="4">
    <source>
        <dbReference type="EMBL" id="QQC68014.1"/>
    </source>
</evidence>
<comment type="similarity">
    <text evidence="1">Belongs to the P-Pant transferase superfamily. Gsp/Sfp/HetI/AcpT family.</text>
</comment>
<evidence type="ECO:0000313" key="5">
    <source>
        <dbReference type="Proteomes" id="UP000595610"/>
    </source>
</evidence>
<dbReference type="Gene3D" id="3.90.470.20">
    <property type="entry name" value="4'-phosphopantetheinyl transferase domain"/>
    <property type="match status" value="2"/>
</dbReference>
<keyword evidence="4" id="KW-0614">Plasmid</keyword>